<keyword evidence="3" id="KW-1185">Reference proteome</keyword>
<dbReference type="VEuPathDB" id="VectorBase:GAUT006764"/>
<sequence>MNKILFISDTEPNANECAYVWVTAVRSLRFAKSPLCYNASGSLLWYESYHTLPVLVVLVMHMTAHLWLLIY</sequence>
<keyword evidence="1" id="KW-0812">Transmembrane</keyword>
<evidence type="ECO:0000313" key="2">
    <source>
        <dbReference type="EnsemblMetazoa" id="GAUT006764-PA"/>
    </source>
</evidence>
<name>A0A1A9UJF9_GLOAU</name>
<dbReference type="Proteomes" id="UP000078200">
    <property type="component" value="Unassembled WGS sequence"/>
</dbReference>
<protein>
    <submittedName>
        <fullName evidence="2">Uncharacterized protein</fullName>
    </submittedName>
</protein>
<feature type="transmembrane region" description="Helical" evidence="1">
    <location>
        <begin position="52"/>
        <end position="70"/>
    </location>
</feature>
<dbReference type="AlphaFoldDB" id="A0A1A9UJF9"/>
<keyword evidence="1" id="KW-1133">Transmembrane helix</keyword>
<organism evidence="2 3">
    <name type="scientific">Glossina austeni</name>
    <name type="common">Savannah tsetse fly</name>
    <dbReference type="NCBI Taxonomy" id="7395"/>
    <lineage>
        <taxon>Eukaryota</taxon>
        <taxon>Metazoa</taxon>
        <taxon>Ecdysozoa</taxon>
        <taxon>Arthropoda</taxon>
        <taxon>Hexapoda</taxon>
        <taxon>Insecta</taxon>
        <taxon>Pterygota</taxon>
        <taxon>Neoptera</taxon>
        <taxon>Endopterygota</taxon>
        <taxon>Diptera</taxon>
        <taxon>Brachycera</taxon>
        <taxon>Muscomorpha</taxon>
        <taxon>Hippoboscoidea</taxon>
        <taxon>Glossinidae</taxon>
        <taxon>Glossina</taxon>
    </lineage>
</organism>
<keyword evidence="1" id="KW-0472">Membrane</keyword>
<reference evidence="2" key="1">
    <citation type="submission" date="2020-05" db="UniProtKB">
        <authorList>
            <consortium name="EnsemblMetazoa"/>
        </authorList>
    </citation>
    <scope>IDENTIFICATION</scope>
    <source>
        <strain evidence="2">TTRI</strain>
    </source>
</reference>
<evidence type="ECO:0000313" key="3">
    <source>
        <dbReference type="Proteomes" id="UP000078200"/>
    </source>
</evidence>
<evidence type="ECO:0000256" key="1">
    <source>
        <dbReference type="SAM" id="Phobius"/>
    </source>
</evidence>
<proteinExistence type="predicted"/>
<accession>A0A1A9UJF9</accession>
<dbReference type="EnsemblMetazoa" id="GAUT006764-RA">
    <property type="protein sequence ID" value="GAUT006764-PA"/>
    <property type="gene ID" value="GAUT006764"/>
</dbReference>